<gene>
    <name evidence="2" type="ORF">TSOC_012358</name>
</gene>
<dbReference type="EMBL" id="PGGS01000806">
    <property type="protein sequence ID" value="PNH01728.1"/>
    <property type="molecule type" value="Genomic_DNA"/>
</dbReference>
<proteinExistence type="predicted"/>
<evidence type="ECO:0000313" key="3">
    <source>
        <dbReference type="Proteomes" id="UP000236333"/>
    </source>
</evidence>
<sequence>MLCGQQASPSQSAWPTATPSLDSTTSRCFDGRTSIKGTAAILHGKISPGTPASPPKVLSPDAFPAPTPAASRGAAASSKQRAPPEIQTGSTSAAMACSSTAEAGRSSQLAEAEVAQGRLPQAAQRGARGQQFRGVQGTTVPVQAGP</sequence>
<reference evidence="2 3" key="1">
    <citation type="journal article" date="2017" name="Mol. Biol. Evol.">
        <title>The 4-celled Tetrabaena socialis nuclear genome reveals the essential components for genetic control of cell number at the origin of multicellularity in the volvocine lineage.</title>
        <authorList>
            <person name="Featherston J."/>
            <person name="Arakaki Y."/>
            <person name="Hanschen E.R."/>
            <person name="Ferris P.J."/>
            <person name="Michod R.E."/>
            <person name="Olson B.J.S.C."/>
            <person name="Nozaki H."/>
            <person name="Durand P.M."/>
        </authorList>
    </citation>
    <scope>NUCLEOTIDE SEQUENCE [LARGE SCALE GENOMIC DNA]</scope>
    <source>
        <strain evidence="2 3">NIES-571</strain>
    </source>
</reference>
<feature type="region of interest" description="Disordered" evidence="1">
    <location>
        <begin position="40"/>
        <end position="146"/>
    </location>
</feature>
<evidence type="ECO:0000256" key="1">
    <source>
        <dbReference type="SAM" id="MobiDB-lite"/>
    </source>
</evidence>
<feature type="compositionally biased region" description="Low complexity" evidence="1">
    <location>
        <begin position="115"/>
        <end position="137"/>
    </location>
</feature>
<feature type="compositionally biased region" description="Low complexity" evidence="1">
    <location>
        <begin position="68"/>
        <end position="78"/>
    </location>
</feature>
<comment type="caution">
    <text evidence="2">The sequence shown here is derived from an EMBL/GenBank/DDBJ whole genome shotgun (WGS) entry which is preliminary data.</text>
</comment>
<feature type="compositionally biased region" description="Low complexity" evidence="1">
    <location>
        <begin position="88"/>
        <end position="103"/>
    </location>
</feature>
<keyword evidence="3" id="KW-1185">Reference proteome</keyword>
<name>A0A2J7ZN96_9CHLO</name>
<organism evidence="2 3">
    <name type="scientific">Tetrabaena socialis</name>
    <dbReference type="NCBI Taxonomy" id="47790"/>
    <lineage>
        <taxon>Eukaryota</taxon>
        <taxon>Viridiplantae</taxon>
        <taxon>Chlorophyta</taxon>
        <taxon>core chlorophytes</taxon>
        <taxon>Chlorophyceae</taxon>
        <taxon>CS clade</taxon>
        <taxon>Chlamydomonadales</taxon>
        <taxon>Tetrabaenaceae</taxon>
        <taxon>Tetrabaena</taxon>
    </lineage>
</organism>
<feature type="region of interest" description="Disordered" evidence="1">
    <location>
        <begin position="1"/>
        <end position="25"/>
    </location>
</feature>
<dbReference type="Proteomes" id="UP000236333">
    <property type="component" value="Unassembled WGS sequence"/>
</dbReference>
<dbReference type="AlphaFoldDB" id="A0A2J7ZN96"/>
<protein>
    <submittedName>
        <fullName evidence="2">Uncharacterized protein</fullName>
    </submittedName>
</protein>
<evidence type="ECO:0000313" key="2">
    <source>
        <dbReference type="EMBL" id="PNH01728.1"/>
    </source>
</evidence>
<accession>A0A2J7ZN96</accession>